<evidence type="ECO:0000256" key="7">
    <source>
        <dbReference type="ARBA" id="ARBA00022676"/>
    </source>
</evidence>
<reference evidence="25 26" key="1">
    <citation type="journal article" date="2021" name="BMC Biol.">
        <title>Horizontally acquired antibacterial genes associated with adaptive radiation of ladybird beetles.</title>
        <authorList>
            <person name="Li H.S."/>
            <person name="Tang X.F."/>
            <person name="Huang Y.H."/>
            <person name="Xu Z.Y."/>
            <person name="Chen M.L."/>
            <person name="Du X.Y."/>
            <person name="Qiu B.Y."/>
            <person name="Chen P.T."/>
            <person name="Zhang W."/>
            <person name="Slipinski A."/>
            <person name="Escalona H.E."/>
            <person name="Waterhouse R.M."/>
            <person name="Zwick A."/>
            <person name="Pang H."/>
        </authorList>
    </citation>
    <scope>NUCLEOTIDE SEQUENCE [LARGE SCALE GENOMIC DNA]</scope>
    <source>
        <strain evidence="25">SYSU2018</strain>
    </source>
</reference>
<evidence type="ECO:0000256" key="14">
    <source>
        <dbReference type="ARBA" id="ARBA00023136"/>
    </source>
</evidence>
<keyword evidence="12" id="KW-0735">Signal-anchor</keyword>
<gene>
    <name evidence="25" type="ORF">HHI36_014426</name>
</gene>
<keyword evidence="13 23" id="KW-1133">Transmembrane helix</keyword>
<keyword evidence="16" id="KW-0325">Glycoprotein</keyword>
<comment type="cofactor">
    <cofactor evidence="1">
        <name>Mn(2+)</name>
        <dbReference type="ChEBI" id="CHEBI:29035"/>
    </cofactor>
</comment>
<proteinExistence type="inferred from homology"/>
<evidence type="ECO:0000256" key="21">
    <source>
        <dbReference type="ARBA" id="ARBA00043065"/>
    </source>
</evidence>
<evidence type="ECO:0000256" key="2">
    <source>
        <dbReference type="ARBA" id="ARBA00004606"/>
    </source>
</evidence>
<evidence type="ECO:0000313" key="26">
    <source>
        <dbReference type="Proteomes" id="UP001516400"/>
    </source>
</evidence>
<keyword evidence="26" id="KW-1185">Reference proteome</keyword>
<keyword evidence="17" id="KW-0464">Manganese</keyword>
<dbReference type="GO" id="GO:0016263">
    <property type="term" value="F:glycoprotein-N-acetylgalactosamine 3-beta-galactosyltransferase activity"/>
    <property type="evidence" value="ECO:0007669"/>
    <property type="project" value="UniProtKB-EC"/>
</dbReference>
<comment type="function">
    <text evidence="22">Glycosyltransferase that generates the core 1 O-glycan Gal-beta1-3GalNAc-alpha1-Ser/Thr (T antigen), which is a precursor for many extended O-glycans in glycoproteins.</text>
</comment>
<evidence type="ECO:0000256" key="18">
    <source>
        <dbReference type="ARBA" id="ARBA00040898"/>
    </source>
</evidence>
<dbReference type="GO" id="GO:0016020">
    <property type="term" value="C:membrane"/>
    <property type="evidence" value="ECO:0007669"/>
    <property type="project" value="UniProtKB-SubCell"/>
</dbReference>
<feature type="domain" description="Fringe-like glycosyltransferase" evidence="24">
    <location>
        <begin position="85"/>
        <end position="249"/>
    </location>
</feature>
<keyword evidence="10" id="KW-0479">Metal-binding</keyword>
<dbReference type="FunFam" id="3.90.550.50:FF:000017">
    <property type="entry name" value="Glycoprotein-N-acetylgalactosamine 3-beta-galactosyltransferase 1"/>
    <property type="match status" value="1"/>
</dbReference>
<keyword evidence="7" id="KW-0328">Glycosyltransferase</keyword>
<keyword evidence="15" id="KW-1015">Disulfide bond</keyword>
<feature type="transmembrane region" description="Helical" evidence="23">
    <location>
        <begin position="12"/>
        <end position="32"/>
    </location>
</feature>
<keyword evidence="11" id="KW-0547">Nucleotide-binding</keyword>
<comment type="caution">
    <text evidence="25">The sequence shown here is derived from an EMBL/GenBank/DDBJ whole genome shotgun (WGS) entry which is preliminary data.</text>
</comment>
<comment type="subunit">
    <text evidence="5">Homodimer; disulfide-linked.</text>
</comment>
<dbReference type="Gene3D" id="3.90.550.50">
    <property type="match status" value="1"/>
</dbReference>
<evidence type="ECO:0000259" key="24">
    <source>
        <dbReference type="Pfam" id="PF02434"/>
    </source>
</evidence>
<evidence type="ECO:0000256" key="8">
    <source>
        <dbReference type="ARBA" id="ARBA00022679"/>
    </source>
</evidence>
<evidence type="ECO:0000256" key="5">
    <source>
        <dbReference type="ARBA" id="ARBA00011748"/>
    </source>
</evidence>
<keyword evidence="9 23" id="KW-0812">Transmembrane</keyword>
<evidence type="ECO:0000256" key="9">
    <source>
        <dbReference type="ARBA" id="ARBA00022692"/>
    </source>
</evidence>
<evidence type="ECO:0000256" key="16">
    <source>
        <dbReference type="ARBA" id="ARBA00023180"/>
    </source>
</evidence>
<evidence type="ECO:0000256" key="6">
    <source>
        <dbReference type="ARBA" id="ARBA00012557"/>
    </source>
</evidence>
<evidence type="ECO:0000313" key="25">
    <source>
        <dbReference type="EMBL" id="KAL3272969.1"/>
    </source>
</evidence>
<dbReference type="InterPro" id="IPR026050">
    <property type="entry name" value="C1GALT1/C1GALT1_chp1"/>
</dbReference>
<dbReference type="Proteomes" id="UP001516400">
    <property type="component" value="Unassembled WGS sequence"/>
</dbReference>
<dbReference type="AlphaFoldDB" id="A0ABD2N2U2"/>
<evidence type="ECO:0000256" key="1">
    <source>
        <dbReference type="ARBA" id="ARBA00001936"/>
    </source>
</evidence>
<protein>
    <recommendedName>
        <fullName evidence="18">Glycoprotein-N-acetylgalactosamine 3-beta-galactosyltransferase 1</fullName>
        <ecNumber evidence="6">2.4.1.122</ecNumber>
    </recommendedName>
    <alternativeName>
        <fullName evidence="20">Core 1 O-glycan T-synthase</fullName>
    </alternativeName>
    <alternativeName>
        <fullName evidence="21">Core 1 UDP-galactose:N-acetylgalactosamine-alpha-R beta 1,3-galactosyltransferase 1</fullName>
    </alternativeName>
    <alternativeName>
        <fullName evidence="19">Core 1 beta1,3-galactosyltransferase 1</fullName>
    </alternativeName>
</protein>
<dbReference type="GO" id="GO:0030145">
    <property type="term" value="F:manganese ion binding"/>
    <property type="evidence" value="ECO:0007669"/>
    <property type="project" value="UniProtKB-ARBA"/>
</dbReference>
<keyword evidence="8" id="KW-0808">Transferase</keyword>
<evidence type="ECO:0000256" key="15">
    <source>
        <dbReference type="ARBA" id="ARBA00023157"/>
    </source>
</evidence>
<accession>A0ABD2N2U2</accession>
<evidence type="ECO:0000256" key="22">
    <source>
        <dbReference type="ARBA" id="ARBA00059245"/>
    </source>
</evidence>
<evidence type="ECO:0000256" key="19">
    <source>
        <dbReference type="ARBA" id="ARBA00041226"/>
    </source>
</evidence>
<evidence type="ECO:0000256" key="3">
    <source>
        <dbReference type="ARBA" id="ARBA00004922"/>
    </source>
</evidence>
<evidence type="ECO:0000256" key="4">
    <source>
        <dbReference type="ARBA" id="ARBA00006462"/>
    </source>
</evidence>
<dbReference type="PANTHER" id="PTHR23033:SF14">
    <property type="entry name" value="GLYCOPROTEIN-N-ACETYLGALACTOSAMINE 3-BETA-GALACTOSYLTRANSFERASE 1-RELATED"/>
    <property type="match status" value="1"/>
</dbReference>
<dbReference type="GO" id="GO:0000166">
    <property type="term" value="F:nucleotide binding"/>
    <property type="evidence" value="ECO:0007669"/>
    <property type="project" value="UniProtKB-KW"/>
</dbReference>
<evidence type="ECO:0000256" key="12">
    <source>
        <dbReference type="ARBA" id="ARBA00022968"/>
    </source>
</evidence>
<comment type="subcellular location">
    <subcellularLocation>
        <location evidence="2">Membrane</location>
        <topology evidence="2">Single-pass type II membrane protein</topology>
    </subcellularLocation>
</comment>
<evidence type="ECO:0000256" key="17">
    <source>
        <dbReference type="ARBA" id="ARBA00023211"/>
    </source>
</evidence>
<evidence type="ECO:0000256" key="20">
    <source>
        <dbReference type="ARBA" id="ARBA00042009"/>
    </source>
</evidence>
<dbReference type="PANTHER" id="PTHR23033">
    <property type="entry name" value="BETA1,3-GALACTOSYLTRANSFERASE"/>
    <property type="match status" value="1"/>
</dbReference>
<dbReference type="EMBL" id="JABFTP020000062">
    <property type="protein sequence ID" value="KAL3272969.1"/>
    <property type="molecule type" value="Genomic_DNA"/>
</dbReference>
<evidence type="ECO:0000256" key="11">
    <source>
        <dbReference type="ARBA" id="ARBA00022741"/>
    </source>
</evidence>
<organism evidence="25 26">
    <name type="scientific">Cryptolaemus montrouzieri</name>
    <dbReference type="NCBI Taxonomy" id="559131"/>
    <lineage>
        <taxon>Eukaryota</taxon>
        <taxon>Metazoa</taxon>
        <taxon>Ecdysozoa</taxon>
        <taxon>Arthropoda</taxon>
        <taxon>Hexapoda</taxon>
        <taxon>Insecta</taxon>
        <taxon>Pterygota</taxon>
        <taxon>Neoptera</taxon>
        <taxon>Endopterygota</taxon>
        <taxon>Coleoptera</taxon>
        <taxon>Polyphaga</taxon>
        <taxon>Cucujiformia</taxon>
        <taxon>Coccinelloidea</taxon>
        <taxon>Coccinellidae</taxon>
        <taxon>Scymninae</taxon>
        <taxon>Scymnini</taxon>
        <taxon>Cryptolaemus</taxon>
    </lineage>
</organism>
<evidence type="ECO:0000256" key="23">
    <source>
        <dbReference type="SAM" id="Phobius"/>
    </source>
</evidence>
<comment type="pathway">
    <text evidence="3">Protein modification; protein glycosylation.</text>
</comment>
<dbReference type="InterPro" id="IPR003378">
    <property type="entry name" value="Fringe-like_glycosylTrfase"/>
</dbReference>
<name>A0ABD2N2U2_9CUCU</name>
<evidence type="ECO:0000256" key="10">
    <source>
        <dbReference type="ARBA" id="ARBA00022723"/>
    </source>
</evidence>
<keyword evidence="14 23" id="KW-0472">Membrane</keyword>
<sequence>MISSCRQTVNKQFILTLSIGVTAGFMVAYVLLTPEAIRRIDFHTSSEMANLAGPTMDPGEHGIEEEFHQMEDREVANKMYNKVRILCWIMTGPSNHEKRARHVKNTWGKRCNIILFMSSKEDDTLPAIALPVGEGRNNLWGKTKEAFKYIYHHYRDKADWFLKADDDTYVILENLRFMLLPHQPSEAVYFGCKFKPYVKQGYMSGGAGYVLSQEALRRFVEVGLTNSTRCSKKNSGAEDVEMGKCMEAVNVVAGDSRDSMGRGRFFPFVPEHHLIPGHVNKDFWYWQYIYYQSEEGMNCCSDNAVSFHYVSPNQMYVLEYLIYHLRPYGISFHVEMPQELQDAIVGIQNKNSTR</sequence>
<dbReference type="EC" id="2.4.1.122" evidence="6"/>
<comment type="similarity">
    <text evidence="4">Belongs to the glycosyltransferase 31 family. Beta3-Gal-T subfamily.</text>
</comment>
<dbReference type="Pfam" id="PF02434">
    <property type="entry name" value="Fringe"/>
    <property type="match status" value="1"/>
</dbReference>
<evidence type="ECO:0000256" key="13">
    <source>
        <dbReference type="ARBA" id="ARBA00022989"/>
    </source>
</evidence>